<evidence type="ECO:0000313" key="2">
    <source>
        <dbReference type="EMBL" id="CAD2171342.1"/>
    </source>
</evidence>
<dbReference type="EMBL" id="CAJEWN010000182">
    <property type="protein sequence ID" value="CAD2171342.1"/>
    <property type="molecule type" value="Genomic_DNA"/>
</dbReference>
<reference evidence="2 3" key="1">
    <citation type="submission" date="2020-08" db="EMBL/GenBank/DDBJ databases">
        <authorList>
            <person name="Koutsovoulos G."/>
            <person name="Danchin GJ E."/>
        </authorList>
    </citation>
    <scope>NUCLEOTIDE SEQUENCE [LARGE SCALE GENOMIC DNA]</scope>
</reference>
<feature type="region of interest" description="Disordered" evidence="1">
    <location>
        <begin position="25"/>
        <end position="51"/>
    </location>
</feature>
<dbReference type="AlphaFoldDB" id="A0A6V7V961"/>
<accession>A0A6V7V961</accession>
<organism evidence="2 3">
    <name type="scientific">Meloidogyne enterolobii</name>
    <name type="common">Root-knot nematode worm</name>
    <name type="synonym">Meloidogyne mayaguensis</name>
    <dbReference type="NCBI Taxonomy" id="390850"/>
    <lineage>
        <taxon>Eukaryota</taxon>
        <taxon>Metazoa</taxon>
        <taxon>Ecdysozoa</taxon>
        <taxon>Nematoda</taxon>
        <taxon>Chromadorea</taxon>
        <taxon>Rhabditida</taxon>
        <taxon>Tylenchina</taxon>
        <taxon>Tylenchomorpha</taxon>
        <taxon>Tylenchoidea</taxon>
        <taxon>Meloidogynidae</taxon>
        <taxon>Meloidogyninae</taxon>
        <taxon>Meloidogyne</taxon>
    </lineage>
</organism>
<evidence type="ECO:0000313" key="3">
    <source>
        <dbReference type="Proteomes" id="UP000580250"/>
    </source>
</evidence>
<comment type="caution">
    <text evidence="2">The sequence shown here is derived from an EMBL/GenBank/DDBJ whole genome shotgun (WGS) entry which is preliminary data.</text>
</comment>
<proteinExistence type="predicted"/>
<sequence length="51" mass="5868">MIRVAKMDRLGPKYRVGPRCLARKRLLPARLNKNKPEKNASTVGPTRKRQP</sequence>
<gene>
    <name evidence="2" type="ORF">MENT_LOCUS22813</name>
</gene>
<evidence type="ECO:0000256" key="1">
    <source>
        <dbReference type="SAM" id="MobiDB-lite"/>
    </source>
</evidence>
<dbReference type="Proteomes" id="UP000580250">
    <property type="component" value="Unassembled WGS sequence"/>
</dbReference>
<name>A0A6V7V961_MELEN</name>
<protein>
    <submittedName>
        <fullName evidence="2">Uncharacterized protein</fullName>
    </submittedName>
</protein>